<dbReference type="AlphaFoldDB" id="A0A543FNV9"/>
<accession>A0A543FNV9</accession>
<keyword evidence="1" id="KW-1133">Transmembrane helix</keyword>
<name>A0A543FNV9_9PSEU</name>
<dbReference type="Proteomes" id="UP000319818">
    <property type="component" value="Unassembled WGS sequence"/>
</dbReference>
<gene>
    <name evidence="2" type="ORF">FB388_6978</name>
</gene>
<evidence type="ECO:0000313" key="3">
    <source>
        <dbReference type="Proteomes" id="UP000319818"/>
    </source>
</evidence>
<feature type="transmembrane region" description="Helical" evidence="1">
    <location>
        <begin position="12"/>
        <end position="38"/>
    </location>
</feature>
<organism evidence="2 3">
    <name type="scientific">Pseudonocardia cypriaca</name>
    <dbReference type="NCBI Taxonomy" id="882449"/>
    <lineage>
        <taxon>Bacteria</taxon>
        <taxon>Bacillati</taxon>
        <taxon>Actinomycetota</taxon>
        <taxon>Actinomycetes</taxon>
        <taxon>Pseudonocardiales</taxon>
        <taxon>Pseudonocardiaceae</taxon>
        <taxon>Pseudonocardia</taxon>
    </lineage>
</organism>
<protein>
    <submittedName>
        <fullName evidence="2">Uncharacterized protein</fullName>
    </submittedName>
</protein>
<proteinExistence type="predicted"/>
<reference evidence="2 3" key="1">
    <citation type="submission" date="2019-06" db="EMBL/GenBank/DDBJ databases">
        <title>Sequencing the genomes of 1000 actinobacteria strains.</title>
        <authorList>
            <person name="Klenk H.-P."/>
        </authorList>
    </citation>
    <scope>NUCLEOTIDE SEQUENCE [LARGE SCALE GENOMIC DNA]</scope>
    <source>
        <strain evidence="2 3">DSM 45511</strain>
    </source>
</reference>
<keyword evidence="1" id="KW-0812">Transmembrane</keyword>
<sequence>MPSRDRVGMAQMIVAFLGTAAWVSGVLVLVVMAVLPFLENLADGSRR</sequence>
<evidence type="ECO:0000313" key="2">
    <source>
        <dbReference type="EMBL" id="TQM35543.1"/>
    </source>
</evidence>
<keyword evidence="1" id="KW-0472">Membrane</keyword>
<dbReference type="EMBL" id="VFPH01000003">
    <property type="protein sequence ID" value="TQM35543.1"/>
    <property type="molecule type" value="Genomic_DNA"/>
</dbReference>
<keyword evidence="3" id="KW-1185">Reference proteome</keyword>
<comment type="caution">
    <text evidence="2">The sequence shown here is derived from an EMBL/GenBank/DDBJ whole genome shotgun (WGS) entry which is preliminary data.</text>
</comment>
<evidence type="ECO:0000256" key="1">
    <source>
        <dbReference type="SAM" id="Phobius"/>
    </source>
</evidence>